<dbReference type="SUPFAM" id="SSF50630">
    <property type="entry name" value="Acid proteases"/>
    <property type="match status" value="1"/>
</dbReference>
<dbReference type="SUPFAM" id="SSF56672">
    <property type="entry name" value="DNA/RNA polymerases"/>
    <property type="match status" value="1"/>
</dbReference>
<dbReference type="GO" id="GO:0003676">
    <property type="term" value="F:nucleic acid binding"/>
    <property type="evidence" value="ECO:0007669"/>
    <property type="project" value="InterPro"/>
</dbReference>
<feature type="region of interest" description="Disordered" evidence="8">
    <location>
        <begin position="217"/>
        <end position="242"/>
    </location>
</feature>
<dbReference type="InterPro" id="IPR036875">
    <property type="entry name" value="Znf_CCHC_sf"/>
</dbReference>
<keyword evidence="5" id="KW-0064">Aspartyl protease</keyword>
<evidence type="ECO:0000256" key="1">
    <source>
        <dbReference type="ARBA" id="ARBA00022670"/>
    </source>
</evidence>
<keyword evidence="1" id="KW-0645">Protease</keyword>
<dbReference type="AlphaFoldDB" id="A0A6J8CV41"/>
<accession>A0A6J8CV41</accession>
<dbReference type="InterPro" id="IPR043128">
    <property type="entry name" value="Rev_trsase/Diguanyl_cyclase"/>
</dbReference>
<keyword evidence="7" id="KW-0511">Multifunctional enzyme</keyword>
<dbReference type="InterPro" id="IPR050951">
    <property type="entry name" value="Retrovirus_Pol_polyprotein"/>
</dbReference>
<name>A0A6J8CV41_MYTCO</name>
<dbReference type="GO" id="GO:0008270">
    <property type="term" value="F:zinc ion binding"/>
    <property type="evidence" value="ECO:0007669"/>
    <property type="project" value="InterPro"/>
</dbReference>
<evidence type="ECO:0000256" key="3">
    <source>
        <dbReference type="ARBA" id="ARBA00022695"/>
    </source>
</evidence>
<dbReference type="GO" id="GO:0004519">
    <property type="term" value="F:endonuclease activity"/>
    <property type="evidence" value="ECO:0007669"/>
    <property type="project" value="UniProtKB-KW"/>
</dbReference>
<evidence type="ECO:0000313" key="10">
    <source>
        <dbReference type="EMBL" id="CAC5398884.1"/>
    </source>
</evidence>
<dbReference type="InterPro" id="IPR041577">
    <property type="entry name" value="RT_RNaseH_2"/>
</dbReference>
<dbReference type="Pfam" id="PF17919">
    <property type="entry name" value="RT_RNaseH_2"/>
    <property type="match status" value="1"/>
</dbReference>
<keyword evidence="6" id="KW-0378">Hydrolase</keyword>
<evidence type="ECO:0000256" key="8">
    <source>
        <dbReference type="SAM" id="MobiDB-lite"/>
    </source>
</evidence>
<sequence>MADLSQRKIQYQINLSSMPQICRPIEKELQDTFSRSRHSHSTLISEFASDSGIITTQRDDQTSVDKTTLIHSTPVGPRNIGIGARPKVFQDAEASNQLKPQDYKVVKETPVNLSDIEVTRVKRNCRVRNVYKAEKKFEVGKAHLRVVDNSDQIVRESESHDRLSDRKKFMLASFNDQLASMRKDLDEFKNKANMPGPVDRSKFPCFICGKPGHIARNFNAPRNRRQNNQGPPGPSVKRMYNSSGKWKRKSVYIGSNTLNSEAGLYVELLINGTPAKFLVDKGATVSLVSDTLSEKFKSRDRPSVRQVTQEITVANESLKAIGKALCSVSLEAFTRSLKGKLGVYRVAVKDKISIAPRSKVLIRGEVLNYDSAVKINGIIEPSEEFLDREKALVGKSIVSSDKIVSVRLLNVSDRVQVTNACTWSEISAELKLSSESLEQGHKDKVLELLLEFKHLFAASDSGLGQTNIVKHMIDTGAARPIKQPPRRTPIGLMDEVDQRLTIYWRESPQKDNDTAKCLHQMTEEGREFLRTNDSQEAFEKLKGKLVSAQVLGHPDFSQTFILDTDACNRAIGGVVSQVIDGEEHIIAYGSRTLS</sequence>
<dbReference type="GO" id="GO:0016779">
    <property type="term" value="F:nucleotidyltransferase activity"/>
    <property type="evidence" value="ECO:0007669"/>
    <property type="project" value="UniProtKB-KW"/>
</dbReference>
<evidence type="ECO:0000313" key="11">
    <source>
        <dbReference type="Proteomes" id="UP000507470"/>
    </source>
</evidence>
<proteinExistence type="predicted"/>
<gene>
    <name evidence="10" type="ORF">MCOR_33209</name>
</gene>
<dbReference type="Gene3D" id="2.40.70.10">
    <property type="entry name" value="Acid Proteases"/>
    <property type="match status" value="1"/>
</dbReference>
<dbReference type="Proteomes" id="UP000507470">
    <property type="component" value="Unassembled WGS sequence"/>
</dbReference>
<dbReference type="InterPro" id="IPR043502">
    <property type="entry name" value="DNA/RNA_pol_sf"/>
</dbReference>
<keyword evidence="3" id="KW-0548">Nucleotidyltransferase</keyword>
<keyword evidence="2" id="KW-0808">Transferase</keyword>
<organism evidence="10 11">
    <name type="scientific">Mytilus coruscus</name>
    <name type="common">Sea mussel</name>
    <dbReference type="NCBI Taxonomy" id="42192"/>
    <lineage>
        <taxon>Eukaryota</taxon>
        <taxon>Metazoa</taxon>
        <taxon>Spiralia</taxon>
        <taxon>Lophotrochozoa</taxon>
        <taxon>Mollusca</taxon>
        <taxon>Bivalvia</taxon>
        <taxon>Autobranchia</taxon>
        <taxon>Pteriomorphia</taxon>
        <taxon>Mytilida</taxon>
        <taxon>Mytiloidea</taxon>
        <taxon>Mytilidae</taxon>
        <taxon>Mytilinae</taxon>
        <taxon>Mytilus</taxon>
    </lineage>
</organism>
<keyword evidence="6" id="KW-0255">Endonuclease</keyword>
<evidence type="ECO:0000256" key="7">
    <source>
        <dbReference type="ARBA" id="ARBA00023268"/>
    </source>
</evidence>
<evidence type="ECO:0000256" key="4">
    <source>
        <dbReference type="ARBA" id="ARBA00022722"/>
    </source>
</evidence>
<reference evidence="10 11" key="1">
    <citation type="submission" date="2020-06" db="EMBL/GenBank/DDBJ databases">
        <authorList>
            <person name="Li R."/>
            <person name="Bekaert M."/>
        </authorList>
    </citation>
    <scope>NUCLEOTIDE SEQUENCE [LARGE SCALE GENOMIC DNA]</scope>
    <source>
        <strain evidence="11">wild</strain>
    </source>
</reference>
<evidence type="ECO:0000259" key="9">
    <source>
        <dbReference type="Pfam" id="PF17919"/>
    </source>
</evidence>
<dbReference type="OrthoDB" id="10056424at2759"/>
<dbReference type="PANTHER" id="PTHR37984:SF5">
    <property type="entry name" value="PROTEIN NYNRIN-LIKE"/>
    <property type="match status" value="1"/>
</dbReference>
<dbReference type="SUPFAM" id="SSF57756">
    <property type="entry name" value="Retrovirus zinc finger-like domains"/>
    <property type="match status" value="1"/>
</dbReference>
<dbReference type="Gene3D" id="3.30.70.270">
    <property type="match status" value="1"/>
</dbReference>
<dbReference type="GO" id="GO:0006508">
    <property type="term" value="P:proteolysis"/>
    <property type="evidence" value="ECO:0007669"/>
    <property type="project" value="UniProtKB-KW"/>
</dbReference>
<dbReference type="EMBL" id="CACVKT020005969">
    <property type="protein sequence ID" value="CAC5398884.1"/>
    <property type="molecule type" value="Genomic_DNA"/>
</dbReference>
<feature type="domain" description="Reverse transcriptase/retrotransposon-derived protein RNase H-like" evidence="9">
    <location>
        <begin position="531"/>
        <end position="594"/>
    </location>
</feature>
<dbReference type="PANTHER" id="PTHR37984">
    <property type="entry name" value="PROTEIN CBG26694"/>
    <property type="match status" value="1"/>
</dbReference>
<dbReference type="InterPro" id="IPR021109">
    <property type="entry name" value="Peptidase_aspartic_dom_sf"/>
</dbReference>
<protein>
    <recommendedName>
        <fullName evidence="9">Reverse transcriptase/retrotransposon-derived protein RNase H-like domain-containing protein</fullName>
    </recommendedName>
</protein>
<dbReference type="GO" id="GO:0004190">
    <property type="term" value="F:aspartic-type endopeptidase activity"/>
    <property type="evidence" value="ECO:0007669"/>
    <property type="project" value="UniProtKB-KW"/>
</dbReference>
<keyword evidence="4" id="KW-0540">Nuclease</keyword>
<evidence type="ECO:0000256" key="2">
    <source>
        <dbReference type="ARBA" id="ARBA00022679"/>
    </source>
</evidence>
<evidence type="ECO:0000256" key="5">
    <source>
        <dbReference type="ARBA" id="ARBA00022750"/>
    </source>
</evidence>
<keyword evidence="11" id="KW-1185">Reference proteome</keyword>
<evidence type="ECO:0000256" key="6">
    <source>
        <dbReference type="ARBA" id="ARBA00022759"/>
    </source>
</evidence>